<evidence type="ECO:0000313" key="6">
    <source>
        <dbReference type="Proteomes" id="UP000323824"/>
    </source>
</evidence>
<dbReference type="InterPro" id="IPR003115">
    <property type="entry name" value="ParB_N"/>
</dbReference>
<dbReference type="EMBL" id="CP035807">
    <property type="protein sequence ID" value="QEN04788.1"/>
    <property type="molecule type" value="Genomic_DNA"/>
</dbReference>
<dbReference type="NCBIfam" id="TIGR00180">
    <property type="entry name" value="parB_part"/>
    <property type="match status" value="1"/>
</dbReference>
<dbReference type="Gene3D" id="1.10.10.2830">
    <property type="match status" value="1"/>
</dbReference>
<evidence type="ECO:0000259" key="4">
    <source>
        <dbReference type="SMART" id="SM00470"/>
    </source>
</evidence>
<dbReference type="SMART" id="SM00470">
    <property type="entry name" value="ParB"/>
    <property type="match status" value="1"/>
</dbReference>
<dbReference type="PANTHER" id="PTHR33375:SF1">
    <property type="entry name" value="CHROMOSOME-PARTITIONING PROTEIN PARB-RELATED"/>
    <property type="match status" value="1"/>
</dbReference>
<evidence type="ECO:0000256" key="3">
    <source>
        <dbReference type="ARBA" id="ARBA00023125"/>
    </source>
</evidence>
<protein>
    <submittedName>
        <fullName evidence="5">ParB/RepB/Spo0J family partition protein</fullName>
    </submittedName>
</protein>
<dbReference type="SUPFAM" id="SSF110849">
    <property type="entry name" value="ParB/Sulfiredoxin"/>
    <property type="match status" value="1"/>
</dbReference>
<feature type="domain" description="ParB-like N-terminal" evidence="4">
    <location>
        <begin position="26"/>
        <end position="116"/>
    </location>
</feature>
<comment type="similarity">
    <text evidence="1">Belongs to the ParB family.</text>
</comment>
<keyword evidence="6" id="KW-1185">Reference proteome</keyword>
<dbReference type="InterPro" id="IPR057240">
    <property type="entry name" value="ParB_dimer_C"/>
</dbReference>
<dbReference type="Pfam" id="PF23552">
    <property type="entry name" value="ParB_C"/>
    <property type="match status" value="1"/>
</dbReference>
<dbReference type="Pfam" id="PF02195">
    <property type="entry name" value="ParB_N"/>
    <property type="match status" value="1"/>
</dbReference>
<dbReference type="GO" id="GO:0007059">
    <property type="term" value="P:chromosome segregation"/>
    <property type="evidence" value="ECO:0007669"/>
    <property type="project" value="UniProtKB-KW"/>
</dbReference>
<reference evidence="5 6" key="2">
    <citation type="submission" date="2019-09" db="EMBL/GenBank/DDBJ databases">
        <title>Complete Genome Sequence and Methylome Analysis of free living Spirochaetas.</title>
        <authorList>
            <person name="Leshcheva N."/>
            <person name="Mikheeva N."/>
        </authorList>
    </citation>
    <scope>NUCLEOTIDE SEQUENCE [LARGE SCALE GENOMIC DNA]</scope>
    <source>
        <strain evidence="5 6">P</strain>
    </source>
</reference>
<dbReference type="PANTHER" id="PTHR33375">
    <property type="entry name" value="CHROMOSOME-PARTITIONING PROTEIN PARB-RELATED"/>
    <property type="match status" value="1"/>
</dbReference>
<proteinExistence type="inferred from homology"/>
<keyword evidence="3" id="KW-0238">DNA-binding</keyword>
<dbReference type="FunFam" id="3.90.1530.30:FF:000001">
    <property type="entry name" value="Chromosome partitioning protein ParB"/>
    <property type="match status" value="1"/>
</dbReference>
<evidence type="ECO:0000313" key="5">
    <source>
        <dbReference type="EMBL" id="QEN04788.1"/>
    </source>
</evidence>
<dbReference type="Pfam" id="PF17762">
    <property type="entry name" value="HTH_ParB"/>
    <property type="match status" value="1"/>
</dbReference>
<dbReference type="SUPFAM" id="SSF109709">
    <property type="entry name" value="KorB DNA-binding domain-like"/>
    <property type="match status" value="1"/>
</dbReference>
<dbReference type="Proteomes" id="UP000323824">
    <property type="component" value="Chromosome"/>
</dbReference>
<dbReference type="KEGG" id="sper:EW093_08745"/>
<dbReference type="GO" id="GO:0005694">
    <property type="term" value="C:chromosome"/>
    <property type="evidence" value="ECO:0007669"/>
    <property type="project" value="TreeGrafter"/>
</dbReference>
<dbReference type="GO" id="GO:0045881">
    <property type="term" value="P:positive regulation of sporulation resulting in formation of a cellular spore"/>
    <property type="evidence" value="ECO:0007669"/>
    <property type="project" value="TreeGrafter"/>
</dbReference>
<dbReference type="GO" id="GO:0003677">
    <property type="term" value="F:DNA binding"/>
    <property type="evidence" value="ECO:0007669"/>
    <property type="project" value="UniProtKB-KW"/>
</dbReference>
<reference evidence="5 6" key="1">
    <citation type="submission" date="2019-02" db="EMBL/GenBank/DDBJ databases">
        <authorList>
            <person name="Fomenkov A."/>
            <person name="Dubinina G."/>
            <person name="Grabovich M."/>
            <person name="Vincze T."/>
            <person name="Roberts R.J."/>
        </authorList>
    </citation>
    <scope>NUCLEOTIDE SEQUENCE [LARGE SCALE GENOMIC DNA]</scope>
    <source>
        <strain evidence="5 6">P</strain>
    </source>
</reference>
<dbReference type="Gene3D" id="3.90.1530.30">
    <property type="match status" value="1"/>
</dbReference>
<dbReference type="FunFam" id="1.10.10.2830:FF:000001">
    <property type="entry name" value="Chromosome partitioning protein ParB"/>
    <property type="match status" value="1"/>
</dbReference>
<sequence length="282" mass="31503">MSKVNALGSGLDSLIVNIESKDNGVMDIDISLIQANPFQPRKFFNEDAILELSESIKSCGVIQPILVEENLNGGYIIIAGERRYRASKLAGLEKVPVIIKNYTEEEKLEISLVENIQREDLTPIEEAKAYKKLMDSMGLNQENVAQKVGKKRSTISNSIRLLNLPEDIQQSVDDGIISAGHARALLPLENINKQRSIFNKIKDSNISVRATEKLVNDYKKNNDVKASNSKNNIDPDIQNIEQQFIDAFGTKVKLIGDMDKGKIEITYFSGDDLNRIIELLAK</sequence>
<accession>A0A5C1QBM3</accession>
<dbReference type="InterPro" id="IPR050336">
    <property type="entry name" value="Chromosome_partition/occlusion"/>
</dbReference>
<evidence type="ECO:0000256" key="1">
    <source>
        <dbReference type="ARBA" id="ARBA00006295"/>
    </source>
</evidence>
<dbReference type="InterPro" id="IPR036086">
    <property type="entry name" value="ParB/Sulfiredoxin_sf"/>
</dbReference>
<gene>
    <name evidence="5" type="ORF">EW093_08745</name>
</gene>
<dbReference type="AlphaFoldDB" id="A0A5C1QBM3"/>
<name>A0A5C1QBM3_9SPIO</name>
<dbReference type="InterPro" id="IPR004437">
    <property type="entry name" value="ParB/RepB/Spo0J"/>
</dbReference>
<evidence type="ECO:0000256" key="2">
    <source>
        <dbReference type="ARBA" id="ARBA00022829"/>
    </source>
</evidence>
<dbReference type="OrthoDB" id="9802051at2"/>
<dbReference type="RefSeq" id="WP_149568028.1">
    <property type="nucleotide sequence ID" value="NZ_CP035807.1"/>
</dbReference>
<dbReference type="CDD" id="cd16393">
    <property type="entry name" value="SPO0J_N"/>
    <property type="match status" value="1"/>
</dbReference>
<keyword evidence="2" id="KW-0159">Chromosome partition</keyword>
<dbReference type="InterPro" id="IPR041468">
    <property type="entry name" value="HTH_ParB/Spo0J"/>
</dbReference>
<organism evidence="5 6">
    <name type="scientific">Thiospirochaeta perfilievii</name>
    <dbReference type="NCBI Taxonomy" id="252967"/>
    <lineage>
        <taxon>Bacteria</taxon>
        <taxon>Pseudomonadati</taxon>
        <taxon>Spirochaetota</taxon>
        <taxon>Spirochaetia</taxon>
        <taxon>Spirochaetales</taxon>
        <taxon>Spirochaetaceae</taxon>
        <taxon>Thiospirochaeta</taxon>
    </lineage>
</organism>